<dbReference type="Proteomes" id="UP000731907">
    <property type="component" value="Unassembled WGS sequence"/>
</dbReference>
<evidence type="ECO:0000313" key="2">
    <source>
        <dbReference type="Proteomes" id="UP000731907"/>
    </source>
</evidence>
<accession>A0ABS6J4B1</accession>
<proteinExistence type="predicted"/>
<gene>
    <name evidence="1" type="ORF">GU927_012095</name>
</gene>
<reference evidence="1 2" key="1">
    <citation type="submission" date="2021-06" db="EMBL/GenBank/DDBJ databases">
        <title>Rhodobacteraceae bacterium strain HSP-20.</title>
        <authorList>
            <person name="Chen W.-M."/>
        </authorList>
    </citation>
    <scope>NUCLEOTIDE SEQUENCE [LARGE SCALE GENOMIC DNA]</scope>
    <source>
        <strain evidence="1 2">HSP-20</strain>
    </source>
</reference>
<dbReference type="RefSeq" id="WP_161762710.1">
    <property type="nucleotide sequence ID" value="NZ_JAAATX020000008.1"/>
</dbReference>
<dbReference type="EMBL" id="JAAATX020000008">
    <property type="protein sequence ID" value="MBU9698584.1"/>
    <property type="molecule type" value="Genomic_DNA"/>
</dbReference>
<name>A0ABS6J4B1_9RHOB</name>
<keyword evidence="2" id="KW-1185">Reference proteome</keyword>
<comment type="caution">
    <text evidence="1">The sequence shown here is derived from an EMBL/GenBank/DDBJ whole genome shotgun (WGS) entry which is preliminary data.</text>
</comment>
<evidence type="ECO:0000313" key="1">
    <source>
        <dbReference type="EMBL" id="MBU9698584.1"/>
    </source>
</evidence>
<sequence>MKGIVGFQIATDSGAGLGSVDADDLLDTMKRLETSATITRFRRDQNLSPVRFLRDGLGFWTGFVARTVKGPLIIAASENRPQTGASIWAPQLMTLRDAAALVTRLAQEGDPMLFMTPEGRMIKPADSSAAYYSINPPRR</sequence>
<organism evidence="1 2">
    <name type="scientific">Paragemmobacter amnigenus</name>
    <dbReference type="NCBI Taxonomy" id="2852097"/>
    <lineage>
        <taxon>Bacteria</taxon>
        <taxon>Pseudomonadati</taxon>
        <taxon>Pseudomonadota</taxon>
        <taxon>Alphaproteobacteria</taxon>
        <taxon>Rhodobacterales</taxon>
        <taxon>Paracoccaceae</taxon>
        <taxon>Paragemmobacter</taxon>
    </lineage>
</organism>
<protein>
    <submittedName>
        <fullName evidence="1">Uncharacterized protein</fullName>
    </submittedName>
</protein>